<accession>A0A941BHC5</accession>
<proteinExistence type="predicted"/>
<dbReference type="EMBL" id="JAGQDE010000001">
    <property type="protein sequence ID" value="MBQ0957507.1"/>
    <property type="molecule type" value="Genomic_DNA"/>
</dbReference>
<dbReference type="AlphaFoldDB" id="A0A941BHC5"/>
<dbReference type="Proteomes" id="UP000678374">
    <property type="component" value="Unassembled WGS sequence"/>
</dbReference>
<gene>
    <name evidence="1" type="ORF">KAK06_00920</name>
</gene>
<reference evidence="1" key="1">
    <citation type="submission" date="2021-04" db="EMBL/GenBank/DDBJ databases">
        <title>The genome sequence of Ideonella sp. 4Y11.</title>
        <authorList>
            <person name="Liu Y."/>
        </authorList>
    </citation>
    <scope>NUCLEOTIDE SEQUENCE</scope>
    <source>
        <strain evidence="1">4Y11</strain>
    </source>
</reference>
<comment type="caution">
    <text evidence="1">The sequence shown here is derived from an EMBL/GenBank/DDBJ whole genome shotgun (WGS) entry which is preliminary data.</text>
</comment>
<evidence type="ECO:0000313" key="1">
    <source>
        <dbReference type="EMBL" id="MBQ0957507.1"/>
    </source>
</evidence>
<name>A0A941BHC5_9BURK</name>
<evidence type="ECO:0000313" key="2">
    <source>
        <dbReference type="Proteomes" id="UP000678374"/>
    </source>
</evidence>
<protein>
    <submittedName>
        <fullName evidence="1">Uncharacterized protein</fullName>
    </submittedName>
</protein>
<dbReference type="RefSeq" id="WP_210799804.1">
    <property type="nucleotide sequence ID" value="NZ_JAGQDE010000001.1"/>
</dbReference>
<organism evidence="1 2">
    <name type="scientific">Ideonella aquatica</name>
    <dbReference type="NCBI Taxonomy" id="2824119"/>
    <lineage>
        <taxon>Bacteria</taxon>
        <taxon>Pseudomonadati</taxon>
        <taxon>Pseudomonadota</taxon>
        <taxon>Betaproteobacteria</taxon>
        <taxon>Burkholderiales</taxon>
        <taxon>Sphaerotilaceae</taxon>
        <taxon>Ideonella</taxon>
    </lineage>
</organism>
<sequence length="96" mass="10813">MRHDVMTTVQMLARYLRAHPHVCDTAEGIAHWWLMDLAPPAVVEEALDWMVRRGVLEPLPAADGRTRMRRVADPALDAQLDALAEGLDELPPRSLH</sequence>
<keyword evidence="2" id="KW-1185">Reference proteome</keyword>